<dbReference type="Proteomes" id="UP000276223">
    <property type="component" value="Unassembled WGS sequence"/>
</dbReference>
<dbReference type="GO" id="GO:0097367">
    <property type="term" value="F:carbohydrate derivative binding"/>
    <property type="evidence" value="ECO:0007669"/>
    <property type="project" value="InterPro"/>
</dbReference>
<dbReference type="Gene3D" id="3.60.20.10">
    <property type="entry name" value="Glutamine Phosphoribosylpyrophosphate, subunit 1, domain 1"/>
    <property type="match status" value="1"/>
</dbReference>
<dbReference type="PANTHER" id="PTHR10937:SF0">
    <property type="entry name" value="GLUTAMINE--FRUCTOSE-6-PHOSPHATE TRANSAMINASE (ISOMERIZING)"/>
    <property type="match status" value="1"/>
</dbReference>
<dbReference type="InterPro" id="IPR017932">
    <property type="entry name" value="GATase_2_dom"/>
</dbReference>
<evidence type="ECO:0000259" key="8">
    <source>
        <dbReference type="PROSITE" id="PS51278"/>
    </source>
</evidence>
<protein>
    <recommendedName>
        <fullName evidence="3">Glutamine--fructose-6-phosphate aminotransferase [isomerizing]</fullName>
        <ecNumber evidence="2">2.6.1.16</ecNumber>
    </recommendedName>
</protein>
<dbReference type="GO" id="GO:0006002">
    <property type="term" value="P:fructose 6-phosphate metabolic process"/>
    <property type="evidence" value="ECO:0007669"/>
    <property type="project" value="TreeGrafter"/>
</dbReference>
<sequence length="1830" mass="205176">MCGIVCYFGRAENSLTRILAGMSAIIYRAPDSTGVGVFGNDRESMVAVKSVGDLTALINALVERPLRSNPAEIVLHDLLPCPPESPMPYREFQRRLLAFEALPVDPLSASEEGDRKPPTFRELLQHSIDFLQPGLVGRPGPPPVWPVRGRRGLVALVETLLRDFDLSTTACKILIARSIEREYRRSADQDSPAPLAPLSEILESFDTLFERVIRDRILGGTGALRPPAQMFQYQAHKSLWRLLSRITVELPPDCDQDGVRCLFWFLDAAVMARFRTTPGMDARIQKLIGTHWPSAPWPERLSWKDLYWAEKTLNVYGRAAAAVFAYACEEFSDLIDLKDPGSTAGPEKPKRIEDVFACLATPVIAHGRWALQSPITLENAHPFFDTRKHRAVVLNGQFDGAVEARLLRYLTHLGLPRRSANSAEYLPLLWEHYYDVLSREKVRCETMRRHIEAGLEDLDLRSQSLDYRIFKRIHGKSPQELDEMAFREAVGRMVSSGGQLAVAALSVVAPHRLYVASHDRPLFIMQRPDTGEVMVVSDVNAGLGLFPQWLILERSRELARLNKIRKRQLAPADAESKSVVQDMEAEKKRLDDEEDRIRETFRVRVIPLEGEELVATIDRVVKFGQPDWVVRITDLAGKARPEVEPFDMRLDPIQTRREIHRVFYETHLNEIPDRLEAALKQYLPEPDLAPVFHLHERSLRRRFGRRMEGLRRIVLAGMGSSYNAGHMVRPVFESLIPGIPVDVVRPVEVENVAQFVDHEKDLVCLLSVTGTSADMVHFAKELARHQVSMIGVTEKPYADMALIARKSGGVIPILSGEEVTYSALKSTVSVMFACHLIALWLAHKSGLQSGDRLSAVAKGLVDLPDTLRRVLNNGEIEEFSRRVSERSVGCQAAVVFDDMETSGVGREAAMKLEENSWSASGKALDYRDISTVGLEPDPGTHCVLVYGTRNRRRADVMETMALLHLAGIPFGAVTHEQADIEPFRFYSQGAFVALPSVDDELQPFVDVVFTYRFAYAFGVAHGHRDAGFPRNRAKSVTVARSRPARVPSPASERLALEAYTTVCAPVLLPDEDEESAWERRAATTEEAQTYKELRRLAACICQSDPLSELVTSPEAPCRLLEQLFEDMSEGGEVVLVPLDRAAEAVLRDVAANWNRLSQGVFRVAHGHLQVPSDVEDQVLIVCTTENPDPENLPETLRNVESAALWIGPRGSAGTELPFNPAFGRWHLCAEWDAAAPEVLYVVLNQILITAWKRRWHDAARVLEQTFRLASKVISDVLNASDLRDDIEHCVRENAAFQTALFVGSHGGVGLDWAGRLDRSGRVLATSCVYGESAHGPIVTVDPDPESKFVRLQPRSEMFSLYGAERVRQWEAAYLNGTTVDQFLERADPEKKPKSIGPFFSEGNWYLPVLRKDYDPTKDNLIFLDASDGRDLPKALDELALYGCRYARVVLISQAAFRDFPEMADCFSYPVGHVLWLPPLEGEGLLQAIPGLLLPLAMRIVATAVSACFARVAPVTAVIPQHDTVFQKAFGPLGDLMRSQNIRLRALPHTLVEGLVNLAPLVHRVEGVSWYNVARVENLEELEALAEEGQLCGAERAVVSFRELEAKGYPFFLVRPERENFQGVAATIARETFSETYWGLWYEVYGSSWRCLYQKALVTGEGPYGEPRIELPLLEIGARSGRLYHFYVQYRPWNSAESFEEQIALTVRALGKHATRINQVGSRYEKIVSRFNQAVVADGLLWTDALLILVPRAFALCKPSKDVAWLLTDRTLELLSAIPNQNADERMAALERILARVWECPEVSIEDDQQRWPVLKSTLFRLLERPSPMDG</sequence>
<gene>
    <name evidence="10" type="ORF">EDC27_1832</name>
</gene>
<dbReference type="CDD" id="cd05008">
    <property type="entry name" value="SIS_GlmS_GlmD_1"/>
    <property type="match status" value="1"/>
</dbReference>
<dbReference type="GO" id="GO:0006487">
    <property type="term" value="P:protein N-linked glycosylation"/>
    <property type="evidence" value="ECO:0007669"/>
    <property type="project" value="TreeGrafter"/>
</dbReference>
<evidence type="ECO:0000313" key="11">
    <source>
        <dbReference type="Proteomes" id="UP000276223"/>
    </source>
</evidence>
<evidence type="ECO:0000259" key="9">
    <source>
        <dbReference type="PROSITE" id="PS51464"/>
    </source>
</evidence>
<dbReference type="EC" id="2.6.1.16" evidence="2"/>
<comment type="caution">
    <text evidence="10">The sequence shown here is derived from an EMBL/GenBank/DDBJ whole genome shotgun (WGS) entry which is preliminary data.</text>
</comment>
<dbReference type="InterPro" id="IPR029055">
    <property type="entry name" value="Ntn_hydrolases_N"/>
</dbReference>
<feature type="domain" description="SIS" evidence="9">
    <location>
        <begin position="699"/>
        <end position="847"/>
    </location>
</feature>
<keyword evidence="4" id="KW-0032">Aminotransferase</keyword>
<evidence type="ECO:0000256" key="6">
    <source>
        <dbReference type="ARBA" id="ARBA00022737"/>
    </source>
</evidence>
<evidence type="ECO:0000256" key="4">
    <source>
        <dbReference type="ARBA" id="ARBA00022576"/>
    </source>
</evidence>
<dbReference type="PANTHER" id="PTHR10937">
    <property type="entry name" value="GLUCOSAMINE--FRUCTOSE-6-PHOSPHATE AMINOTRANSFERASE, ISOMERIZING"/>
    <property type="match status" value="1"/>
</dbReference>
<evidence type="ECO:0000313" key="10">
    <source>
        <dbReference type="EMBL" id="ROQ92148.1"/>
    </source>
</evidence>
<dbReference type="InterPro" id="IPR046348">
    <property type="entry name" value="SIS_dom_sf"/>
</dbReference>
<dbReference type="Gene3D" id="3.40.50.10490">
    <property type="entry name" value="Glucose-6-phosphate isomerase like protein, domain 1"/>
    <property type="match status" value="2"/>
</dbReference>
<keyword evidence="7" id="KW-0315">Glutamine amidotransferase</keyword>
<name>A0A3N1UQY1_9BACT</name>
<comment type="catalytic activity">
    <reaction evidence="1">
        <text>D-fructose 6-phosphate + L-glutamine = D-glucosamine 6-phosphate + L-glutamate</text>
        <dbReference type="Rhea" id="RHEA:13237"/>
        <dbReference type="ChEBI" id="CHEBI:29985"/>
        <dbReference type="ChEBI" id="CHEBI:58359"/>
        <dbReference type="ChEBI" id="CHEBI:58725"/>
        <dbReference type="ChEBI" id="CHEBI:61527"/>
        <dbReference type="EC" id="2.6.1.16"/>
    </reaction>
</comment>
<feature type="domain" description="Glutamine amidotransferase type-2" evidence="8">
    <location>
        <begin position="2"/>
        <end position="575"/>
    </location>
</feature>
<dbReference type="SUPFAM" id="SSF53697">
    <property type="entry name" value="SIS domain"/>
    <property type="match status" value="1"/>
</dbReference>
<evidence type="ECO:0000256" key="2">
    <source>
        <dbReference type="ARBA" id="ARBA00012916"/>
    </source>
</evidence>
<proteinExistence type="predicted"/>
<dbReference type="PROSITE" id="PS51278">
    <property type="entry name" value="GATASE_TYPE_2"/>
    <property type="match status" value="1"/>
</dbReference>
<keyword evidence="11" id="KW-1185">Reference proteome</keyword>
<reference evidence="10 11" key="1">
    <citation type="submission" date="2018-11" db="EMBL/GenBank/DDBJ databases">
        <title>Genomic Encyclopedia of Type Strains, Phase IV (KMG-IV): sequencing the most valuable type-strain genomes for metagenomic binning, comparative biology and taxonomic classification.</title>
        <authorList>
            <person name="Goeker M."/>
        </authorList>
    </citation>
    <scope>NUCLEOTIDE SEQUENCE [LARGE SCALE GENOMIC DNA]</scope>
    <source>
        <strain evidence="10 11">DSM 22027</strain>
    </source>
</reference>
<accession>A0A3N1UQY1</accession>
<keyword evidence="6" id="KW-0677">Repeat</keyword>
<evidence type="ECO:0000256" key="1">
    <source>
        <dbReference type="ARBA" id="ARBA00001031"/>
    </source>
</evidence>
<evidence type="ECO:0000256" key="3">
    <source>
        <dbReference type="ARBA" id="ARBA00016090"/>
    </source>
</evidence>
<dbReference type="InterPro" id="IPR035466">
    <property type="entry name" value="GlmS/AgaS_SIS"/>
</dbReference>
<organism evidence="10 11">
    <name type="scientific">Desulfosoma caldarium</name>
    <dbReference type="NCBI Taxonomy" id="610254"/>
    <lineage>
        <taxon>Bacteria</taxon>
        <taxon>Pseudomonadati</taxon>
        <taxon>Thermodesulfobacteriota</taxon>
        <taxon>Syntrophobacteria</taxon>
        <taxon>Syntrophobacterales</taxon>
        <taxon>Syntrophobacteraceae</taxon>
        <taxon>Desulfosoma</taxon>
    </lineage>
</organism>
<dbReference type="Pfam" id="PF01380">
    <property type="entry name" value="SIS"/>
    <property type="match status" value="1"/>
</dbReference>
<dbReference type="InterPro" id="IPR001347">
    <property type="entry name" value="SIS_dom"/>
</dbReference>
<dbReference type="SUPFAM" id="SSF56235">
    <property type="entry name" value="N-terminal nucleophile aminohydrolases (Ntn hydrolases)"/>
    <property type="match status" value="1"/>
</dbReference>
<dbReference type="GO" id="GO:0004360">
    <property type="term" value="F:glutamine-fructose-6-phosphate transaminase (isomerizing) activity"/>
    <property type="evidence" value="ECO:0007669"/>
    <property type="project" value="UniProtKB-EC"/>
</dbReference>
<keyword evidence="5" id="KW-0808">Transferase</keyword>
<dbReference type="PROSITE" id="PS51464">
    <property type="entry name" value="SIS"/>
    <property type="match status" value="1"/>
</dbReference>
<evidence type="ECO:0000256" key="7">
    <source>
        <dbReference type="ARBA" id="ARBA00022962"/>
    </source>
</evidence>
<dbReference type="EMBL" id="RJVA01000012">
    <property type="protein sequence ID" value="ROQ92148.1"/>
    <property type="molecule type" value="Genomic_DNA"/>
</dbReference>
<evidence type="ECO:0000256" key="5">
    <source>
        <dbReference type="ARBA" id="ARBA00022679"/>
    </source>
</evidence>
<dbReference type="GO" id="GO:0006047">
    <property type="term" value="P:UDP-N-acetylglucosamine metabolic process"/>
    <property type="evidence" value="ECO:0007669"/>
    <property type="project" value="TreeGrafter"/>
</dbReference>